<name>A0AAE3ELH9_9SPIR</name>
<comment type="caution">
    <text evidence="6">The sequence shown here is derived from an EMBL/GenBank/DDBJ whole genome shotgun (WGS) entry which is preliminary data.</text>
</comment>
<dbReference type="InterPro" id="IPR050572">
    <property type="entry name" value="Fe-S_Ferredoxin"/>
</dbReference>
<evidence type="ECO:0000259" key="5">
    <source>
        <dbReference type="PROSITE" id="PS51379"/>
    </source>
</evidence>
<dbReference type="EMBL" id="JAINWA010000003">
    <property type="protein sequence ID" value="MCD1655658.1"/>
    <property type="molecule type" value="Genomic_DNA"/>
</dbReference>
<organism evidence="6 7">
    <name type="scientific">Teretinema zuelzerae</name>
    <dbReference type="NCBI Taxonomy" id="156"/>
    <lineage>
        <taxon>Bacteria</taxon>
        <taxon>Pseudomonadati</taxon>
        <taxon>Spirochaetota</taxon>
        <taxon>Spirochaetia</taxon>
        <taxon>Spirochaetales</taxon>
        <taxon>Treponemataceae</taxon>
        <taxon>Teretinema</taxon>
    </lineage>
</organism>
<dbReference type="Gene3D" id="3.30.70.20">
    <property type="match status" value="1"/>
</dbReference>
<proteinExistence type="predicted"/>
<dbReference type="SUPFAM" id="SSF54862">
    <property type="entry name" value="4Fe-4S ferredoxins"/>
    <property type="match status" value="1"/>
</dbReference>
<keyword evidence="7" id="KW-1185">Reference proteome</keyword>
<reference evidence="6" key="1">
    <citation type="submission" date="2021-08" db="EMBL/GenBank/DDBJ databases">
        <title>Comparative analyses of Brucepasteria parasyntrophica and Teretinema zuelzerae.</title>
        <authorList>
            <person name="Song Y."/>
            <person name="Brune A."/>
        </authorList>
    </citation>
    <scope>NUCLEOTIDE SEQUENCE</scope>
    <source>
        <strain evidence="6">DSM 1903</strain>
    </source>
</reference>
<feature type="domain" description="4Fe-4S ferredoxin-type" evidence="5">
    <location>
        <begin position="190"/>
        <end position="219"/>
    </location>
</feature>
<dbReference type="InterPro" id="IPR007160">
    <property type="entry name" value="DUF362"/>
</dbReference>
<evidence type="ECO:0000256" key="4">
    <source>
        <dbReference type="ARBA" id="ARBA00023014"/>
    </source>
</evidence>
<keyword evidence="1" id="KW-0004">4Fe-4S</keyword>
<feature type="domain" description="4Fe-4S ferredoxin-type" evidence="5">
    <location>
        <begin position="220"/>
        <end position="249"/>
    </location>
</feature>
<dbReference type="PANTHER" id="PTHR43687:SF1">
    <property type="entry name" value="FERREDOXIN III"/>
    <property type="match status" value="1"/>
</dbReference>
<evidence type="ECO:0000313" key="6">
    <source>
        <dbReference type="EMBL" id="MCD1655658.1"/>
    </source>
</evidence>
<dbReference type="Proteomes" id="UP001198163">
    <property type="component" value="Unassembled WGS sequence"/>
</dbReference>
<accession>A0AAE3ELH9</accession>
<keyword evidence="4" id="KW-0411">Iron-sulfur</keyword>
<evidence type="ECO:0000256" key="2">
    <source>
        <dbReference type="ARBA" id="ARBA00022723"/>
    </source>
</evidence>
<sequence length="372" mass="39932">MPTPSSTVYWSDLRTNPSLTILKKLDRLLRAAGMETLDLTDKYTAFKIHFGEPGNMAYIRPPYVAVVSALVRELGGKPFLTDANTLYSGRRHNAWDHLRSGFENGFSRDATGCDLIIADGLKGNDYVEMPVRGGIHCTTAKIGCAVAEADAVVSLNHFKGHELTGFGGALKNLGMGCASRAGKKFLHEVSHPVIDRNNCTGCGLCVKNCAHHAITLDAQRKAVIDHDLCTGCCQCVAVCQFSAARASEGSASRVCSERISEYTEAILNGKPHFHVNFVMNVSPNCDCWANNDAPVVADIGIFASLDPVALDQACVDAVNAAPAINGTALTDRNYGGTGEKFGHIHPDTDWSAGLDHAVRLGLGNRKYDLVKV</sequence>
<dbReference type="InterPro" id="IPR017896">
    <property type="entry name" value="4Fe4S_Fe-S-bd"/>
</dbReference>
<dbReference type="GO" id="GO:0051539">
    <property type="term" value="F:4 iron, 4 sulfur cluster binding"/>
    <property type="evidence" value="ECO:0007669"/>
    <property type="project" value="UniProtKB-KW"/>
</dbReference>
<evidence type="ECO:0000256" key="3">
    <source>
        <dbReference type="ARBA" id="ARBA00023004"/>
    </source>
</evidence>
<evidence type="ECO:0000256" key="1">
    <source>
        <dbReference type="ARBA" id="ARBA00022485"/>
    </source>
</evidence>
<dbReference type="PANTHER" id="PTHR43687">
    <property type="entry name" value="ADENYLYLSULFATE REDUCTASE, BETA SUBUNIT"/>
    <property type="match status" value="1"/>
</dbReference>
<dbReference type="AlphaFoldDB" id="A0AAE3ELH9"/>
<dbReference type="Pfam" id="PF12838">
    <property type="entry name" value="Fer4_7"/>
    <property type="match status" value="1"/>
</dbReference>
<dbReference type="Pfam" id="PF04015">
    <property type="entry name" value="DUF362"/>
    <property type="match status" value="1"/>
</dbReference>
<dbReference type="GO" id="GO:0046872">
    <property type="term" value="F:metal ion binding"/>
    <property type="evidence" value="ECO:0007669"/>
    <property type="project" value="UniProtKB-KW"/>
</dbReference>
<keyword evidence="3" id="KW-0408">Iron</keyword>
<evidence type="ECO:0000313" key="7">
    <source>
        <dbReference type="Proteomes" id="UP001198163"/>
    </source>
</evidence>
<protein>
    <submittedName>
        <fullName evidence="6">DUF362 domain-containing protein</fullName>
    </submittedName>
</protein>
<keyword evidence="2" id="KW-0479">Metal-binding</keyword>
<gene>
    <name evidence="6" type="ORF">K7J14_13245</name>
</gene>
<dbReference type="PROSITE" id="PS51379">
    <property type="entry name" value="4FE4S_FER_2"/>
    <property type="match status" value="2"/>
</dbReference>
<dbReference type="RefSeq" id="WP_230757234.1">
    <property type="nucleotide sequence ID" value="NZ_JAINWA010000003.1"/>
</dbReference>